<dbReference type="EMBL" id="JBHSQV010000161">
    <property type="protein sequence ID" value="MFC5987411.1"/>
    <property type="molecule type" value="Genomic_DNA"/>
</dbReference>
<protein>
    <submittedName>
        <fullName evidence="1">YhcN/YlaJ family sporulation lipoprotein</fullName>
    </submittedName>
</protein>
<dbReference type="Pfam" id="PF09580">
    <property type="entry name" value="Spore_YhcN_YlaJ"/>
    <property type="match status" value="1"/>
</dbReference>
<organism evidence="1 2">
    <name type="scientific">Marinicrinis lubricantis</name>
    <dbReference type="NCBI Taxonomy" id="2086470"/>
    <lineage>
        <taxon>Bacteria</taxon>
        <taxon>Bacillati</taxon>
        <taxon>Bacillota</taxon>
        <taxon>Bacilli</taxon>
        <taxon>Bacillales</taxon>
        <taxon>Paenibacillaceae</taxon>
    </lineage>
</organism>
<dbReference type="PROSITE" id="PS51257">
    <property type="entry name" value="PROKAR_LIPOPROTEIN"/>
    <property type="match status" value="1"/>
</dbReference>
<keyword evidence="2" id="KW-1185">Reference proteome</keyword>
<dbReference type="RefSeq" id="WP_144873617.1">
    <property type="nucleotide sequence ID" value="NZ_CBCSCT010000042.1"/>
</dbReference>
<sequence>MANKGNVKMVMGLTLGMLLIVLTGCTDHNEMRQQGTRVEQQVELKKGNDRIEVADQAALKIVSIPGVKQANVLVTQKNAYVAAVLDGGQNQLSREIEDQIAFKVKETEPSIQNVYVSTNPNFVERINAYVVDVQQGRPITGFLEEFNELVQRIFPNAR</sequence>
<dbReference type="Proteomes" id="UP001596250">
    <property type="component" value="Unassembled WGS sequence"/>
</dbReference>
<dbReference type="InterPro" id="IPR014247">
    <property type="entry name" value="Spore_lipoprot_YhcN/YlaJ"/>
</dbReference>
<proteinExistence type="predicted"/>
<name>A0ABW1IQR4_9BACL</name>
<comment type="caution">
    <text evidence="1">The sequence shown here is derived from an EMBL/GenBank/DDBJ whole genome shotgun (WGS) entry which is preliminary data.</text>
</comment>
<evidence type="ECO:0000313" key="2">
    <source>
        <dbReference type="Proteomes" id="UP001596250"/>
    </source>
</evidence>
<dbReference type="NCBIfam" id="TIGR02898">
    <property type="entry name" value="spore_YhcN_YlaJ"/>
    <property type="match status" value="1"/>
</dbReference>
<reference evidence="2" key="1">
    <citation type="journal article" date="2019" name="Int. J. Syst. Evol. Microbiol.">
        <title>The Global Catalogue of Microorganisms (GCM) 10K type strain sequencing project: providing services to taxonomists for standard genome sequencing and annotation.</title>
        <authorList>
            <consortium name="The Broad Institute Genomics Platform"/>
            <consortium name="The Broad Institute Genome Sequencing Center for Infectious Disease"/>
            <person name="Wu L."/>
            <person name="Ma J."/>
        </authorList>
    </citation>
    <scope>NUCLEOTIDE SEQUENCE [LARGE SCALE GENOMIC DNA]</scope>
    <source>
        <strain evidence="2">CCM 8749</strain>
    </source>
</reference>
<dbReference type="InterPro" id="IPR019076">
    <property type="entry name" value="Spore_lipoprot_YhcN/YlaJ-like"/>
</dbReference>
<keyword evidence="1" id="KW-0449">Lipoprotein</keyword>
<gene>
    <name evidence="1" type="ORF">ACFPXP_13455</name>
</gene>
<accession>A0ABW1IQR4</accession>
<evidence type="ECO:0000313" key="1">
    <source>
        <dbReference type="EMBL" id="MFC5987411.1"/>
    </source>
</evidence>